<protein>
    <recommendedName>
        <fullName evidence="7">Transcription termination factor MTERF15, mitochondrial</fullName>
    </recommendedName>
</protein>
<dbReference type="Gramene" id="ONK67391">
    <property type="protein sequence ID" value="ONK67391"/>
    <property type="gene ID" value="A4U43_C06F19680"/>
</dbReference>
<name>A0A5P1ES48_ASPOF</name>
<gene>
    <name evidence="5" type="ORF">A4U43_C06F19680</name>
</gene>
<dbReference type="Proteomes" id="UP000243459">
    <property type="component" value="Chromosome 6"/>
</dbReference>
<dbReference type="OMA" id="LCKYGLI"/>
<evidence type="ECO:0000256" key="2">
    <source>
        <dbReference type="ARBA" id="ARBA00022472"/>
    </source>
</evidence>
<dbReference type="SMART" id="SM00733">
    <property type="entry name" value="Mterf"/>
    <property type="match status" value="5"/>
</dbReference>
<dbReference type="GO" id="GO:0003723">
    <property type="term" value="F:RNA binding"/>
    <property type="evidence" value="ECO:0007669"/>
    <property type="project" value="EnsemblPlants"/>
</dbReference>
<dbReference type="GO" id="GO:0009733">
    <property type="term" value="P:response to auxin"/>
    <property type="evidence" value="ECO:0007669"/>
    <property type="project" value="EnsemblPlants"/>
</dbReference>
<dbReference type="GO" id="GO:0009739">
    <property type="term" value="P:response to gibberellin"/>
    <property type="evidence" value="ECO:0007669"/>
    <property type="project" value="EnsemblPlants"/>
</dbReference>
<accession>A0A5P1ES48</accession>
<keyword evidence="3" id="KW-0809">Transit peptide</keyword>
<comment type="similarity">
    <text evidence="1">Belongs to the mTERF family.</text>
</comment>
<organism evidence="5 6">
    <name type="scientific">Asparagus officinalis</name>
    <name type="common">Garden asparagus</name>
    <dbReference type="NCBI Taxonomy" id="4686"/>
    <lineage>
        <taxon>Eukaryota</taxon>
        <taxon>Viridiplantae</taxon>
        <taxon>Streptophyta</taxon>
        <taxon>Embryophyta</taxon>
        <taxon>Tracheophyta</taxon>
        <taxon>Spermatophyta</taxon>
        <taxon>Magnoliopsida</taxon>
        <taxon>Liliopsida</taxon>
        <taxon>Asparagales</taxon>
        <taxon>Asparagaceae</taxon>
        <taxon>Asparagoideae</taxon>
        <taxon>Asparagus</taxon>
    </lineage>
</organism>
<dbReference type="OrthoDB" id="637682at2759"/>
<evidence type="ECO:0000256" key="1">
    <source>
        <dbReference type="ARBA" id="ARBA00007692"/>
    </source>
</evidence>
<keyword evidence="2" id="KW-0805">Transcription regulation</keyword>
<dbReference type="GO" id="GO:0009735">
    <property type="term" value="P:response to cytokinin"/>
    <property type="evidence" value="ECO:0007669"/>
    <property type="project" value="EnsemblPlants"/>
</dbReference>
<dbReference type="GO" id="GO:0006353">
    <property type="term" value="P:DNA-templated transcription termination"/>
    <property type="evidence" value="ECO:0007669"/>
    <property type="project" value="UniProtKB-KW"/>
</dbReference>
<dbReference type="PANTHER" id="PTHR13068:SF23">
    <property type="entry name" value="TRANSCRIPTION TERMINATION FACTOR MTERF15, MITOCHONDRIAL"/>
    <property type="match status" value="1"/>
</dbReference>
<keyword evidence="2" id="KW-0806">Transcription termination</keyword>
<dbReference type="GO" id="GO:0009737">
    <property type="term" value="P:response to abscisic acid"/>
    <property type="evidence" value="ECO:0007669"/>
    <property type="project" value="EnsemblPlants"/>
</dbReference>
<feature type="region of interest" description="Disordered" evidence="4">
    <location>
        <begin position="16"/>
        <end position="44"/>
    </location>
</feature>
<evidence type="ECO:0000256" key="3">
    <source>
        <dbReference type="ARBA" id="ARBA00022946"/>
    </source>
</evidence>
<dbReference type="PANTHER" id="PTHR13068">
    <property type="entry name" value="CGI-12 PROTEIN-RELATED"/>
    <property type="match status" value="1"/>
</dbReference>
<evidence type="ECO:0000313" key="5">
    <source>
        <dbReference type="EMBL" id="ONK67391.1"/>
    </source>
</evidence>
<reference evidence="6" key="1">
    <citation type="journal article" date="2017" name="Nat. Commun.">
        <title>The asparagus genome sheds light on the origin and evolution of a young Y chromosome.</title>
        <authorList>
            <person name="Harkess A."/>
            <person name="Zhou J."/>
            <person name="Xu C."/>
            <person name="Bowers J.E."/>
            <person name="Van der Hulst R."/>
            <person name="Ayyampalayam S."/>
            <person name="Mercati F."/>
            <person name="Riccardi P."/>
            <person name="McKain M.R."/>
            <person name="Kakrana A."/>
            <person name="Tang H."/>
            <person name="Ray J."/>
            <person name="Groenendijk J."/>
            <person name="Arikit S."/>
            <person name="Mathioni S.M."/>
            <person name="Nakano M."/>
            <person name="Shan H."/>
            <person name="Telgmann-Rauber A."/>
            <person name="Kanno A."/>
            <person name="Yue Z."/>
            <person name="Chen H."/>
            <person name="Li W."/>
            <person name="Chen Y."/>
            <person name="Xu X."/>
            <person name="Zhang Y."/>
            <person name="Luo S."/>
            <person name="Chen H."/>
            <person name="Gao J."/>
            <person name="Mao Z."/>
            <person name="Pires J.C."/>
            <person name="Luo M."/>
            <person name="Kudrna D."/>
            <person name="Wing R.A."/>
            <person name="Meyers B.C."/>
            <person name="Yi K."/>
            <person name="Kong H."/>
            <person name="Lavrijsen P."/>
            <person name="Sunseri F."/>
            <person name="Falavigna A."/>
            <person name="Ye Y."/>
            <person name="Leebens-Mack J.H."/>
            <person name="Chen G."/>
        </authorList>
    </citation>
    <scope>NUCLEOTIDE SEQUENCE [LARGE SCALE GENOMIC DNA]</scope>
    <source>
        <strain evidence="6">cv. DH0086</strain>
    </source>
</reference>
<dbReference type="Pfam" id="PF02536">
    <property type="entry name" value="mTERF"/>
    <property type="match status" value="2"/>
</dbReference>
<dbReference type="InterPro" id="IPR003690">
    <property type="entry name" value="MTERF"/>
</dbReference>
<proteinExistence type="inferred from homology"/>
<dbReference type="GO" id="GO:0000394">
    <property type="term" value="P:RNA splicing, via endonucleolytic cleavage and ligation"/>
    <property type="evidence" value="ECO:0007669"/>
    <property type="project" value="EnsemblPlants"/>
</dbReference>
<evidence type="ECO:0000313" key="6">
    <source>
        <dbReference type="Proteomes" id="UP000243459"/>
    </source>
</evidence>
<dbReference type="Gene3D" id="1.25.70.10">
    <property type="entry name" value="Transcription termination factor 3, mitochondrial"/>
    <property type="match status" value="2"/>
</dbReference>
<keyword evidence="6" id="KW-1185">Reference proteome</keyword>
<dbReference type="EMBL" id="CM007386">
    <property type="protein sequence ID" value="ONK67391.1"/>
    <property type="molecule type" value="Genomic_DNA"/>
</dbReference>
<keyword evidence="2" id="KW-0804">Transcription</keyword>
<sequence length="460" mass="52539">MAIRVLSRRHLHRALSSPIQITPNPPREFQSLSGPPDPQPQIPLQSPEIAQFNRHQIAAANALLRYGFPRSELLGFIRKNRFLSDSTRSDVESCVRALLSFGLTQNSLTSVLLNCPRALQLGFAEEWRSALLGFGFSAVSPSLISRVLAQSGKFRIEPEDFCKGARAMRSLGFSDGTIIRVFEELPAAFTREPVEVGRRVEVLVDFGIEKEEVDRICFEFPTFLAFGVDGRLGPLFQEFRGLGFSLNEVKSVLLGNARLLLSMEAGEMSRCSELIRSLKCRAPIKEKILSKGRLRASTDVKLRVDFLCKYGLIKRDAFKVLYLEPRCILYELRDIEKKINFLIQNMGFTVEHLLEFPEYLGVSLDKHTVPRFNVIEHLKSIGGLGFDVQFKHFVRLSRLKFYNLYVKPYPECEKIFGGVVREKEVRPRHPPGLWKMFKPKKFPDSREDVRNMKLFVESLV</sequence>
<dbReference type="AlphaFoldDB" id="A0A5P1ES48"/>
<dbReference type="InterPro" id="IPR038538">
    <property type="entry name" value="MTERF_sf"/>
</dbReference>
<dbReference type="GO" id="GO:0005739">
    <property type="term" value="C:mitochondrion"/>
    <property type="evidence" value="ECO:0007669"/>
    <property type="project" value="EnsemblPlants"/>
</dbReference>
<evidence type="ECO:0000256" key="4">
    <source>
        <dbReference type="SAM" id="MobiDB-lite"/>
    </source>
</evidence>
<evidence type="ECO:0008006" key="7">
    <source>
        <dbReference type="Google" id="ProtNLM"/>
    </source>
</evidence>